<gene>
    <name evidence="5" type="ORF">ACFQ1X_09330</name>
</gene>
<dbReference type="PANTHER" id="PTHR43046:SF2">
    <property type="entry name" value="8-OXO-DGTP DIPHOSPHATASE-RELATED"/>
    <property type="match status" value="1"/>
</dbReference>
<organism evidence="5 6">
    <name type="scientific">Metaplanococcus flavidus</name>
    <dbReference type="NCBI Taxonomy" id="569883"/>
    <lineage>
        <taxon>Bacteria</taxon>
        <taxon>Bacillati</taxon>
        <taxon>Bacillota</taxon>
        <taxon>Bacilli</taxon>
        <taxon>Bacillales</taxon>
        <taxon>Caryophanaceae</taxon>
        <taxon>Metaplanococcus</taxon>
    </lineage>
</organism>
<evidence type="ECO:0000313" key="5">
    <source>
        <dbReference type="EMBL" id="MFD1031630.1"/>
    </source>
</evidence>
<keyword evidence="2 3" id="KW-0378">Hydrolase</keyword>
<dbReference type="InterPro" id="IPR020476">
    <property type="entry name" value="Nudix_hydrolase"/>
</dbReference>
<dbReference type="CDD" id="cd04677">
    <property type="entry name" value="NUDIX_Hydrolase"/>
    <property type="match status" value="1"/>
</dbReference>
<proteinExistence type="inferred from homology"/>
<dbReference type="RefSeq" id="WP_379082252.1">
    <property type="nucleotide sequence ID" value="NZ_JBHTKI010000012.1"/>
</dbReference>
<accession>A0ABW3LBB5</accession>
<keyword evidence="6" id="KW-1185">Reference proteome</keyword>
<feature type="domain" description="Nudix hydrolase" evidence="4">
    <location>
        <begin position="30"/>
        <end position="164"/>
    </location>
</feature>
<dbReference type="InterPro" id="IPR020084">
    <property type="entry name" value="NUDIX_hydrolase_CS"/>
</dbReference>
<dbReference type="Pfam" id="PF00293">
    <property type="entry name" value="NUDIX"/>
    <property type="match status" value="1"/>
</dbReference>
<comment type="caution">
    <text evidence="5">The sequence shown here is derived from an EMBL/GenBank/DDBJ whole genome shotgun (WGS) entry which is preliminary data.</text>
</comment>
<dbReference type="GO" id="GO:0016787">
    <property type="term" value="F:hydrolase activity"/>
    <property type="evidence" value="ECO:0007669"/>
    <property type="project" value="UniProtKB-KW"/>
</dbReference>
<dbReference type="PROSITE" id="PS00893">
    <property type="entry name" value="NUDIX_BOX"/>
    <property type="match status" value="1"/>
</dbReference>
<comment type="cofactor">
    <cofactor evidence="1">
        <name>Mg(2+)</name>
        <dbReference type="ChEBI" id="CHEBI:18420"/>
    </cofactor>
</comment>
<evidence type="ECO:0000256" key="3">
    <source>
        <dbReference type="RuleBase" id="RU003476"/>
    </source>
</evidence>
<dbReference type="PRINTS" id="PR00502">
    <property type="entry name" value="NUDIXFAMILY"/>
</dbReference>
<dbReference type="SUPFAM" id="SSF55811">
    <property type="entry name" value="Nudix"/>
    <property type="match status" value="1"/>
</dbReference>
<dbReference type="InterPro" id="IPR000086">
    <property type="entry name" value="NUDIX_hydrolase_dom"/>
</dbReference>
<evidence type="ECO:0000313" key="6">
    <source>
        <dbReference type="Proteomes" id="UP001597109"/>
    </source>
</evidence>
<dbReference type="InterPro" id="IPR015797">
    <property type="entry name" value="NUDIX_hydrolase-like_dom_sf"/>
</dbReference>
<dbReference type="PANTHER" id="PTHR43046">
    <property type="entry name" value="GDP-MANNOSE MANNOSYL HYDROLASE"/>
    <property type="match status" value="1"/>
</dbReference>
<sequence>MKIARVTVTKGGEMMEYFKELRKFVGHRPLILPGAVVLIINEQNEVLLQHRIDGNWGLPGGLMELAESLEGTAAREVEEETGLKVTTLELVGVFSGPEYYMKVSNGDEFYSVTAVYATKDYSGDMEPNPDETQDLRFYAFDQLPSGLSQSYRNFIEAYLVQQRQ</sequence>
<evidence type="ECO:0000256" key="2">
    <source>
        <dbReference type="ARBA" id="ARBA00022801"/>
    </source>
</evidence>
<dbReference type="Proteomes" id="UP001597109">
    <property type="component" value="Unassembled WGS sequence"/>
</dbReference>
<dbReference type="EMBL" id="JBHTKI010000012">
    <property type="protein sequence ID" value="MFD1031630.1"/>
    <property type="molecule type" value="Genomic_DNA"/>
</dbReference>
<reference evidence="6" key="1">
    <citation type="journal article" date="2019" name="Int. J. Syst. Evol. Microbiol.">
        <title>The Global Catalogue of Microorganisms (GCM) 10K type strain sequencing project: providing services to taxonomists for standard genome sequencing and annotation.</title>
        <authorList>
            <consortium name="The Broad Institute Genomics Platform"/>
            <consortium name="The Broad Institute Genome Sequencing Center for Infectious Disease"/>
            <person name="Wu L."/>
            <person name="Ma J."/>
        </authorList>
    </citation>
    <scope>NUCLEOTIDE SEQUENCE [LARGE SCALE GENOMIC DNA]</scope>
    <source>
        <strain evidence="6">CCUG 56756</strain>
    </source>
</reference>
<evidence type="ECO:0000256" key="1">
    <source>
        <dbReference type="ARBA" id="ARBA00001946"/>
    </source>
</evidence>
<dbReference type="Gene3D" id="3.90.79.10">
    <property type="entry name" value="Nucleoside Triphosphate Pyrophosphohydrolase"/>
    <property type="match status" value="1"/>
</dbReference>
<dbReference type="PROSITE" id="PS51462">
    <property type="entry name" value="NUDIX"/>
    <property type="match status" value="1"/>
</dbReference>
<evidence type="ECO:0000259" key="4">
    <source>
        <dbReference type="PROSITE" id="PS51462"/>
    </source>
</evidence>
<comment type="similarity">
    <text evidence="3">Belongs to the Nudix hydrolase family.</text>
</comment>
<protein>
    <submittedName>
        <fullName evidence="5">NUDIX hydrolase</fullName>
    </submittedName>
</protein>
<name>A0ABW3LBB5_9BACL</name>